<evidence type="ECO:0000313" key="2">
    <source>
        <dbReference type="Proteomes" id="UP001482620"/>
    </source>
</evidence>
<proteinExistence type="predicted"/>
<dbReference type="Proteomes" id="UP001482620">
    <property type="component" value="Unassembled WGS sequence"/>
</dbReference>
<keyword evidence="2" id="KW-1185">Reference proteome</keyword>
<evidence type="ECO:0000313" key="1">
    <source>
        <dbReference type="EMBL" id="MEQ2239600.1"/>
    </source>
</evidence>
<sequence>MYRVLHLMKNPSLHNDLQMSPLNRASLLYQLVELVQVPGSDAATPADDYRRHHTLPKRFIEDLQHLAVNTKRPKLPQEVQSVSYSVLNWETLERHNSETGKV</sequence>
<name>A0ABV0U4W5_9TELE</name>
<protein>
    <submittedName>
        <fullName evidence="1">Uncharacterized protein</fullName>
    </submittedName>
</protein>
<comment type="caution">
    <text evidence="1">The sequence shown here is derived from an EMBL/GenBank/DDBJ whole genome shotgun (WGS) entry which is preliminary data.</text>
</comment>
<organism evidence="1 2">
    <name type="scientific">Ilyodon furcidens</name>
    <name type="common">goldbreast splitfin</name>
    <dbReference type="NCBI Taxonomy" id="33524"/>
    <lineage>
        <taxon>Eukaryota</taxon>
        <taxon>Metazoa</taxon>
        <taxon>Chordata</taxon>
        <taxon>Craniata</taxon>
        <taxon>Vertebrata</taxon>
        <taxon>Euteleostomi</taxon>
        <taxon>Actinopterygii</taxon>
        <taxon>Neopterygii</taxon>
        <taxon>Teleostei</taxon>
        <taxon>Neoteleostei</taxon>
        <taxon>Acanthomorphata</taxon>
        <taxon>Ovalentaria</taxon>
        <taxon>Atherinomorphae</taxon>
        <taxon>Cyprinodontiformes</taxon>
        <taxon>Goodeidae</taxon>
        <taxon>Ilyodon</taxon>
    </lineage>
</organism>
<accession>A0ABV0U4W5</accession>
<dbReference type="EMBL" id="JAHRIQ010058289">
    <property type="protein sequence ID" value="MEQ2239600.1"/>
    <property type="molecule type" value="Genomic_DNA"/>
</dbReference>
<gene>
    <name evidence="1" type="ORF">ILYODFUR_006009</name>
</gene>
<reference evidence="1 2" key="1">
    <citation type="submission" date="2021-06" db="EMBL/GenBank/DDBJ databases">
        <authorList>
            <person name="Palmer J.M."/>
        </authorList>
    </citation>
    <scope>NUCLEOTIDE SEQUENCE [LARGE SCALE GENOMIC DNA]</scope>
    <source>
        <strain evidence="2">if_2019</strain>
        <tissue evidence="1">Muscle</tissue>
    </source>
</reference>